<dbReference type="RefSeq" id="WP_067393484.1">
    <property type="nucleotide sequence ID" value="NZ_BCTA01000063.1"/>
</dbReference>
<sequence>MSRAAPGVNVALSQTMVGWLLVAAGLLTFLFGVASRVVIGRQRETKAVRIMVHTFRRTGVARVLFGRFESDVLDDDELDAMILMPTIVIASGLCLTAVFLLGYQSLV</sequence>
<evidence type="ECO:0000313" key="5">
    <source>
        <dbReference type="Proteomes" id="UP001207528"/>
    </source>
</evidence>
<comment type="caution">
    <text evidence="3">The sequence shown here is derived from an EMBL/GenBank/DDBJ whole genome shotgun (WGS) entry which is preliminary data.</text>
</comment>
<keyword evidence="1" id="KW-0472">Membrane</keyword>
<evidence type="ECO:0000256" key="1">
    <source>
        <dbReference type="SAM" id="Phobius"/>
    </source>
</evidence>
<keyword evidence="1" id="KW-1133">Transmembrane helix</keyword>
<feature type="transmembrane region" description="Helical" evidence="1">
    <location>
        <begin position="16"/>
        <end position="39"/>
    </location>
</feature>
<proteinExistence type="predicted"/>
<evidence type="ECO:0000313" key="4">
    <source>
        <dbReference type="Proteomes" id="UP000069773"/>
    </source>
</evidence>
<accession>A0AAW5SQB1</accession>
<keyword evidence="4" id="KW-1185">Reference proteome</keyword>
<keyword evidence="1" id="KW-0812">Transmembrane</keyword>
<gene>
    <name evidence="3" type="ORF">H7I77_23780</name>
    <name evidence="2" type="ORF">RMCN_4304</name>
</gene>
<reference evidence="3" key="3">
    <citation type="journal article" date="2022" name="BMC Genomics">
        <title>Comparative genome analysis of mycobacteria focusing on tRNA and non-coding RNA.</title>
        <authorList>
            <person name="Behra P.R.K."/>
            <person name="Pettersson B.M.F."/>
            <person name="Ramesh M."/>
            <person name="Das S."/>
            <person name="Dasgupta S."/>
            <person name="Kirsebom L.A."/>
        </authorList>
    </citation>
    <scope>NUCLEOTIDE SEQUENCE</scope>
    <source>
        <strain evidence="3">DSM 44203</strain>
    </source>
</reference>
<reference evidence="3" key="2">
    <citation type="submission" date="2020-07" db="EMBL/GenBank/DDBJ databases">
        <authorList>
            <person name="Pettersson B.M.F."/>
            <person name="Behra P.R.K."/>
            <person name="Ramesh M."/>
            <person name="Das S."/>
            <person name="Dasgupta S."/>
            <person name="Kirsebom L.A."/>
        </authorList>
    </citation>
    <scope>NUCLEOTIDE SEQUENCE</scope>
    <source>
        <strain evidence="3">DSM 44203</strain>
    </source>
</reference>
<dbReference type="AlphaFoldDB" id="A0AAW5SQB1"/>
<dbReference type="EMBL" id="BCTA01000063">
    <property type="protein sequence ID" value="GAT11171.1"/>
    <property type="molecule type" value="Genomic_DNA"/>
</dbReference>
<name>A0AAW5SQB1_MYCNV</name>
<dbReference type="Proteomes" id="UP001207528">
    <property type="component" value="Unassembled WGS sequence"/>
</dbReference>
<evidence type="ECO:0000313" key="3">
    <source>
        <dbReference type="EMBL" id="MCV7026335.1"/>
    </source>
</evidence>
<dbReference type="EMBL" id="JACKTI010000063">
    <property type="protein sequence ID" value="MCV7026335.1"/>
    <property type="molecule type" value="Genomic_DNA"/>
</dbReference>
<feature type="transmembrane region" description="Helical" evidence="1">
    <location>
        <begin position="82"/>
        <end position="103"/>
    </location>
</feature>
<evidence type="ECO:0000313" key="2">
    <source>
        <dbReference type="EMBL" id="GAT11171.1"/>
    </source>
</evidence>
<dbReference type="Proteomes" id="UP000069773">
    <property type="component" value="Unassembled WGS sequence"/>
</dbReference>
<organism evidence="3 5">
    <name type="scientific">Mycolicibacterium novocastrense</name>
    <name type="common">Mycobacterium novocastrense</name>
    <dbReference type="NCBI Taxonomy" id="59813"/>
    <lineage>
        <taxon>Bacteria</taxon>
        <taxon>Bacillati</taxon>
        <taxon>Actinomycetota</taxon>
        <taxon>Actinomycetes</taxon>
        <taxon>Mycobacteriales</taxon>
        <taxon>Mycobacteriaceae</taxon>
        <taxon>Mycolicibacterium</taxon>
    </lineage>
</organism>
<protein>
    <submittedName>
        <fullName evidence="3">Uncharacterized protein</fullName>
    </submittedName>
</protein>
<reference evidence="2 4" key="1">
    <citation type="journal article" date="2016" name="Genome Announc.">
        <title>Draft Genome Sequences of Five Rapidly Growing Mycobacterium Species, M. thermoresistibile, M. fortuitum subsp. acetamidolyticum, M. canariasense, M. brisbanense, and M. novocastrense.</title>
        <authorList>
            <person name="Katahira K."/>
            <person name="Ogura Y."/>
            <person name="Gotoh Y."/>
            <person name="Hayashi T."/>
        </authorList>
    </citation>
    <scope>NUCLEOTIDE SEQUENCE [LARGE SCALE GENOMIC DNA]</scope>
    <source>
        <strain evidence="2 4">JCM18114</strain>
    </source>
</reference>